<name>A0A7H9HSV2_9SACH</name>
<evidence type="ECO:0000256" key="4">
    <source>
        <dbReference type="RuleBase" id="RU363018"/>
    </source>
</evidence>
<sequence>MEANTTIPGFSIASEWIKNIFSRTIRSSNCVPKHVGFVMDGNRRYARKNDIEIKEGHEAGFSSMSQVLELCYEAGVNTATVFAFSIENFKRSPSEVDHLMRLAREKIRQIAEHGELAEKYGIRVKVIGDLTRLPKGVYEDVIETTEMTKNNTRATLNICFPYTSREEMLHSIRTLVQGNMKSDDINEASLENNLYTGGDPPLELLVRTSGVTRLSDFLLWQVSQKGVVIELFDCLWPEFGPLRMAWVLLKFAFRKSFSDKEHQLEDDDGSYEMHDDINKKTL</sequence>
<dbReference type="GO" id="GO:0005811">
    <property type="term" value="C:lipid droplet"/>
    <property type="evidence" value="ECO:0007669"/>
    <property type="project" value="TreeGrafter"/>
</dbReference>
<comment type="similarity">
    <text evidence="1 4">Belongs to the UPP synthase family.</text>
</comment>
<dbReference type="GO" id="GO:0016020">
    <property type="term" value="C:membrane"/>
    <property type="evidence" value="ECO:0007669"/>
    <property type="project" value="TreeGrafter"/>
</dbReference>
<keyword evidence="2 4" id="KW-0808">Transferase</keyword>
<dbReference type="PANTHER" id="PTHR10291:SF43">
    <property type="entry name" value="DEHYDRODOLICHYL DIPHOSPHATE SYNTHASE COMPLEX SUBUNIT DHDDS"/>
    <property type="match status" value="1"/>
</dbReference>
<dbReference type="Gene3D" id="3.40.1180.10">
    <property type="entry name" value="Decaprenyl diphosphate synthase-like"/>
    <property type="match status" value="1"/>
</dbReference>
<evidence type="ECO:0000313" key="5">
    <source>
        <dbReference type="EMBL" id="QLQ80363.1"/>
    </source>
</evidence>
<dbReference type="CDD" id="cd00475">
    <property type="entry name" value="Cis_IPPS"/>
    <property type="match status" value="1"/>
</dbReference>
<dbReference type="PANTHER" id="PTHR10291">
    <property type="entry name" value="DEHYDRODOLICHYL DIPHOSPHATE SYNTHASE FAMILY MEMBER"/>
    <property type="match status" value="1"/>
</dbReference>
<dbReference type="InterPro" id="IPR036424">
    <property type="entry name" value="UPP_synth-like_sf"/>
</dbReference>
<protein>
    <recommendedName>
        <fullName evidence="4">Alkyl transferase</fullName>
        <ecNumber evidence="4">2.5.1.-</ecNumber>
    </recommendedName>
</protein>
<dbReference type="NCBIfam" id="TIGR00055">
    <property type="entry name" value="uppS"/>
    <property type="match status" value="1"/>
</dbReference>
<dbReference type="EMBL" id="CP059270">
    <property type="protein sequence ID" value="QLQ80363.1"/>
    <property type="molecule type" value="Genomic_DNA"/>
</dbReference>
<evidence type="ECO:0000256" key="1">
    <source>
        <dbReference type="ARBA" id="ARBA00005432"/>
    </source>
</evidence>
<dbReference type="EC" id="2.5.1.-" evidence="4"/>
<proteinExistence type="inferred from homology"/>
<evidence type="ECO:0000313" key="6">
    <source>
        <dbReference type="Proteomes" id="UP000510647"/>
    </source>
</evidence>
<dbReference type="InterPro" id="IPR018520">
    <property type="entry name" value="UPP_synth-like_CS"/>
</dbReference>
<dbReference type="GO" id="GO:1904423">
    <property type="term" value="C:dehydrodolichyl diphosphate synthase complex"/>
    <property type="evidence" value="ECO:0007669"/>
    <property type="project" value="TreeGrafter"/>
</dbReference>
<dbReference type="GO" id="GO:0045547">
    <property type="term" value="F:ditrans,polycis-polyprenyl diphosphate synthase [(2E,6E)-farnesyl diphosphate specific] activity"/>
    <property type="evidence" value="ECO:0007669"/>
    <property type="project" value="TreeGrafter"/>
</dbReference>
<dbReference type="GO" id="GO:0016094">
    <property type="term" value="P:polyprenol biosynthetic process"/>
    <property type="evidence" value="ECO:0007669"/>
    <property type="project" value="TreeGrafter"/>
</dbReference>
<dbReference type="GO" id="GO:0005783">
    <property type="term" value="C:endoplasmic reticulum"/>
    <property type="evidence" value="ECO:0007669"/>
    <property type="project" value="TreeGrafter"/>
</dbReference>
<dbReference type="InterPro" id="IPR001441">
    <property type="entry name" value="UPP_synth-like"/>
</dbReference>
<dbReference type="Proteomes" id="UP000510647">
    <property type="component" value="Chromosome 4"/>
</dbReference>
<dbReference type="Pfam" id="PF01255">
    <property type="entry name" value="Prenyltransf"/>
    <property type="match status" value="1"/>
</dbReference>
<dbReference type="AlphaFoldDB" id="A0A7H9HSV2"/>
<dbReference type="FunFam" id="3.40.1180.10:FF:000005">
    <property type="entry name" value="Alkyl transferase"/>
    <property type="match status" value="1"/>
</dbReference>
<dbReference type="OrthoDB" id="4173905at2759"/>
<dbReference type="HAMAP" id="MF_01139">
    <property type="entry name" value="ISPT"/>
    <property type="match status" value="1"/>
</dbReference>
<dbReference type="PROSITE" id="PS01066">
    <property type="entry name" value="UPP_SYNTHASE"/>
    <property type="match status" value="1"/>
</dbReference>
<organism evidence="5 6">
    <name type="scientific">Torulaspora globosa</name>
    <dbReference type="NCBI Taxonomy" id="48254"/>
    <lineage>
        <taxon>Eukaryota</taxon>
        <taxon>Fungi</taxon>
        <taxon>Dikarya</taxon>
        <taxon>Ascomycota</taxon>
        <taxon>Saccharomycotina</taxon>
        <taxon>Saccharomycetes</taxon>
        <taxon>Saccharomycetales</taxon>
        <taxon>Saccharomycetaceae</taxon>
        <taxon>Torulaspora</taxon>
    </lineage>
</organism>
<keyword evidence="6" id="KW-1185">Reference proteome</keyword>
<keyword evidence="3" id="KW-0460">Magnesium</keyword>
<accession>A0A7H9HSV2</accession>
<evidence type="ECO:0000256" key="2">
    <source>
        <dbReference type="ARBA" id="ARBA00022679"/>
    </source>
</evidence>
<dbReference type="SUPFAM" id="SSF64005">
    <property type="entry name" value="Undecaprenyl diphosphate synthase"/>
    <property type="match status" value="1"/>
</dbReference>
<evidence type="ECO:0000256" key="3">
    <source>
        <dbReference type="ARBA" id="ARBA00022842"/>
    </source>
</evidence>
<reference evidence="5 6" key="1">
    <citation type="submission" date="2020-06" db="EMBL/GenBank/DDBJ databases">
        <title>The yeast mating-type switching endonuclease HO is a domesticated member of an unorthodox homing genetic element family.</title>
        <authorList>
            <person name="Coughlan A.Y."/>
            <person name="Lombardi L."/>
            <person name="Braun-Galleani S."/>
            <person name="Martos A.R."/>
            <person name="Galeote V."/>
            <person name="Bigey F."/>
            <person name="Dequin S."/>
            <person name="Byrne K.P."/>
            <person name="Wolfe K.H."/>
        </authorList>
    </citation>
    <scope>NUCLEOTIDE SEQUENCE [LARGE SCALE GENOMIC DNA]</scope>
    <source>
        <strain evidence="5 6">CBS2947</strain>
    </source>
</reference>
<gene>
    <name evidence="5" type="ORF">HG537_0D03640</name>
</gene>